<evidence type="ECO:0000313" key="5">
    <source>
        <dbReference type="Proteomes" id="UP000270834"/>
    </source>
</evidence>
<dbReference type="GO" id="GO:0016020">
    <property type="term" value="C:membrane"/>
    <property type="evidence" value="ECO:0007669"/>
    <property type="project" value="InterPro"/>
</dbReference>
<dbReference type="Pfam" id="PF03573">
    <property type="entry name" value="OprD"/>
    <property type="match status" value="1"/>
</dbReference>
<dbReference type="PANTHER" id="PTHR34596:SF2">
    <property type="entry name" value="CHITOPORIN"/>
    <property type="match status" value="1"/>
</dbReference>
<organism evidence="4 5">
    <name type="scientific">Pseudomonas aeruginosa</name>
    <dbReference type="NCBI Taxonomy" id="287"/>
    <lineage>
        <taxon>Bacteria</taxon>
        <taxon>Pseudomonadati</taxon>
        <taxon>Pseudomonadota</taxon>
        <taxon>Gammaproteobacteria</taxon>
        <taxon>Pseudomonadales</taxon>
        <taxon>Pseudomonadaceae</taxon>
        <taxon>Pseudomonas</taxon>
    </lineage>
</organism>
<keyword evidence="2" id="KW-0813">Transport</keyword>
<evidence type="ECO:0000256" key="1">
    <source>
        <dbReference type="ARBA" id="ARBA00009075"/>
    </source>
</evidence>
<protein>
    <recommendedName>
        <fullName evidence="6">Porin</fullName>
    </recommendedName>
</protein>
<accession>A0A3M5DUR2</accession>
<dbReference type="EMBL" id="RBSQ01000733">
    <property type="protein sequence ID" value="RMS53338.1"/>
    <property type="molecule type" value="Genomic_DNA"/>
</dbReference>
<gene>
    <name evidence="4" type="ORF">ALP65_03712</name>
</gene>
<evidence type="ECO:0000256" key="2">
    <source>
        <dbReference type="ARBA" id="ARBA00022448"/>
    </source>
</evidence>
<comment type="caution">
    <text evidence="4">The sequence shown here is derived from an EMBL/GenBank/DDBJ whole genome shotgun (WGS) entry which is preliminary data.</text>
</comment>
<dbReference type="InterPro" id="IPR023614">
    <property type="entry name" value="Porin_dom_sf"/>
</dbReference>
<evidence type="ECO:0008006" key="6">
    <source>
        <dbReference type="Google" id="ProtNLM"/>
    </source>
</evidence>
<dbReference type="AlphaFoldDB" id="A0A3M5DUR2"/>
<dbReference type="Proteomes" id="UP000270834">
    <property type="component" value="Unassembled WGS sequence"/>
</dbReference>
<comment type="similarity">
    <text evidence="1">Belongs to the outer membrane porin (Opr) (TC 1.B.25) family.</text>
</comment>
<name>A0A3M5DUR2_PSEAI</name>
<keyword evidence="3" id="KW-0732">Signal</keyword>
<proteinExistence type="inferred from homology"/>
<evidence type="ECO:0000313" key="4">
    <source>
        <dbReference type="EMBL" id="RMS53338.1"/>
    </source>
</evidence>
<evidence type="ECO:0000256" key="3">
    <source>
        <dbReference type="ARBA" id="ARBA00022729"/>
    </source>
</evidence>
<dbReference type="GO" id="GO:0015288">
    <property type="term" value="F:porin activity"/>
    <property type="evidence" value="ECO:0007669"/>
    <property type="project" value="TreeGrafter"/>
</dbReference>
<reference evidence="4 5" key="1">
    <citation type="submission" date="2018-08" db="EMBL/GenBank/DDBJ databases">
        <title>Recombination of ecologically and evolutionarily significant loci maintains genetic cohesion in the Pseudomonas syringae species complex.</title>
        <authorList>
            <person name="Dillon M."/>
            <person name="Thakur S."/>
            <person name="Almeida R.N.D."/>
            <person name="Weir B.S."/>
            <person name="Guttman D.S."/>
        </authorList>
    </citation>
    <scope>NUCLEOTIDE SEQUENCE [LARGE SCALE GENOMIC DNA]</scope>
    <source>
        <strain evidence="4 5">ICMP 7846</strain>
    </source>
</reference>
<dbReference type="Gene3D" id="2.40.160.10">
    <property type="entry name" value="Porin"/>
    <property type="match status" value="1"/>
</dbReference>
<sequence length="47" mass="5342">MEVKYVVQGGAAKDLAFRVRQATVRSDSFESDLDEVRLIVEYPLQVL</sequence>
<dbReference type="PANTHER" id="PTHR34596">
    <property type="entry name" value="CHITOPORIN"/>
    <property type="match status" value="1"/>
</dbReference>
<dbReference type="InterPro" id="IPR005318">
    <property type="entry name" value="OM_porin_bac"/>
</dbReference>